<reference evidence="2" key="2">
    <citation type="journal article" date="2023" name="IMA Fungus">
        <title>Comparative genomic study of the Penicillium genus elucidates a diverse pangenome and 15 lateral gene transfer events.</title>
        <authorList>
            <person name="Petersen C."/>
            <person name="Sorensen T."/>
            <person name="Nielsen M.R."/>
            <person name="Sondergaard T.E."/>
            <person name="Sorensen J.L."/>
            <person name="Fitzpatrick D.A."/>
            <person name="Frisvad J.C."/>
            <person name="Nielsen K.L."/>
        </authorList>
    </citation>
    <scope>NUCLEOTIDE SEQUENCE</scope>
    <source>
        <strain evidence="2">IBT 23319</strain>
    </source>
</reference>
<dbReference type="AlphaFoldDB" id="A0A9W9P3S9"/>
<dbReference type="Proteomes" id="UP001147733">
    <property type="component" value="Unassembled WGS sequence"/>
</dbReference>
<evidence type="ECO:0000256" key="1">
    <source>
        <dbReference type="SAM" id="Coils"/>
    </source>
</evidence>
<gene>
    <name evidence="2" type="ORF">N7469_005224</name>
</gene>
<dbReference type="RefSeq" id="XP_056500958.1">
    <property type="nucleotide sequence ID" value="XM_056644144.1"/>
</dbReference>
<proteinExistence type="predicted"/>
<keyword evidence="3" id="KW-1185">Reference proteome</keyword>
<dbReference type="EMBL" id="JAPQKT010000004">
    <property type="protein sequence ID" value="KAJ5233458.1"/>
    <property type="molecule type" value="Genomic_DNA"/>
</dbReference>
<dbReference type="GeneID" id="81383311"/>
<accession>A0A9W9P3S9</accession>
<name>A0A9W9P3S9_PENCI</name>
<protein>
    <submittedName>
        <fullName evidence="2">Uncharacterized protein</fullName>
    </submittedName>
</protein>
<keyword evidence="1" id="KW-0175">Coiled coil</keyword>
<organism evidence="2 3">
    <name type="scientific">Penicillium citrinum</name>
    <dbReference type="NCBI Taxonomy" id="5077"/>
    <lineage>
        <taxon>Eukaryota</taxon>
        <taxon>Fungi</taxon>
        <taxon>Dikarya</taxon>
        <taxon>Ascomycota</taxon>
        <taxon>Pezizomycotina</taxon>
        <taxon>Eurotiomycetes</taxon>
        <taxon>Eurotiomycetidae</taxon>
        <taxon>Eurotiales</taxon>
        <taxon>Aspergillaceae</taxon>
        <taxon>Penicillium</taxon>
    </lineage>
</organism>
<evidence type="ECO:0000313" key="3">
    <source>
        <dbReference type="Proteomes" id="UP001147733"/>
    </source>
</evidence>
<sequence>MDIGFKTGYDNVSIQFLSARSQIPRSHVLNFLSVFLRLQFWAGNERQWTLLLALPEEKGWNVADRLLEVLAGGLSLVHATIHVIKEAEKEIARLQEHINLLKFVRQRDHEEREKEIAEFHAEKIKIQDEHSREIREMETTLNYDWLQKKAS</sequence>
<feature type="coiled-coil region" evidence="1">
    <location>
        <begin position="77"/>
        <end position="104"/>
    </location>
</feature>
<reference evidence="2" key="1">
    <citation type="submission" date="2022-11" db="EMBL/GenBank/DDBJ databases">
        <authorList>
            <person name="Petersen C."/>
        </authorList>
    </citation>
    <scope>NUCLEOTIDE SEQUENCE</scope>
    <source>
        <strain evidence="2">IBT 23319</strain>
    </source>
</reference>
<comment type="caution">
    <text evidence="2">The sequence shown here is derived from an EMBL/GenBank/DDBJ whole genome shotgun (WGS) entry which is preliminary data.</text>
</comment>
<evidence type="ECO:0000313" key="2">
    <source>
        <dbReference type="EMBL" id="KAJ5233458.1"/>
    </source>
</evidence>